<evidence type="ECO:0000256" key="1">
    <source>
        <dbReference type="SAM" id="MobiDB-lite"/>
    </source>
</evidence>
<accession>A0A813LJ10</accession>
<feature type="transmembrane region" description="Helical" evidence="2">
    <location>
        <begin position="231"/>
        <end position="254"/>
    </location>
</feature>
<proteinExistence type="predicted"/>
<evidence type="ECO:0000313" key="4">
    <source>
        <dbReference type="Proteomes" id="UP000626109"/>
    </source>
</evidence>
<protein>
    <submittedName>
        <fullName evidence="3">Uncharacterized protein</fullName>
    </submittedName>
</protein>
<comment type="caution">
    <text evidence="3">The sequence shown here is derived from an EMBL/GenBank/DDBJ whole genome shotgun (WGS) entry which is preliminary data.</text>
</comment>
<dbReference type="AlphaFoldDB" id="A0A813LJ10"/>
<name>A0A813LJ10_POLGL</name>
<sequence length="272" mass="29938">MKMKSDGVTLVGDHRQLPPTVSNVEARGPNPQPQDVLQVSLITGVTFFAVSNHAALEEVGLCMNQTVSRLPKSSTDCSDYMQQKCKDKDESSSPERLACKCTIMHDLLDLKHPSFEESMEHCCEDAPGAEPGTWLWSVLRSCGESFQGMTGELQKAQEKDCRGTDAAAAKVPFMLLQALGLGPPNNNINNNNNNINNNNNNNIYNIYNNNIYNIYNNKNFLYSLAFSNKNFIYGLAFLGGLAAAVALAVTLPLLSRRSEERFDQALVEPLTA</sequence>
<organism evidence="3 4">
    <name type="scientific">Polarella glacialis</name>
    <name type="common">Dinoflagellate</name>
    <dbReference type="NCBI Taxonomy" id="89957"/>
    <lineage>
        <taxon>Eukaryota</taxon>
        <taxon>Sar</taxon>
        <taxon>Alveolata</taxon>
        <taxon>Dinophyceae</taxon>
        <taxon>Suessiales</taxon>
        <taxon>Suessiaceae</taxon>
        <taxon>Polarella</taxon>
    </lineage>
</organism>
<evidence type="ECO:0000313" key="3">
    <source>
        <dbReference type="EMBL" id="CAE8729921.1"/>
    </source>
</evidence>
<keyword evidence="2" id="KW-1133">Transmembrane helix</keyword>
<keyword evidence="2" id="KW-0472">Membrane</keyword>
<reference evidence="3" key="1">
    <citation type="submission" date="2021-02" db="EMBL/GenBank/DDBJ databases">
        <authorList>
            <person name="Dougan E. K."/>
            <person name="Rhodes N."/>
            <person name="Thang M."/>
            <person name="Chan C."/>
        </authorList>
    </citation>
    <scope>NUCLEOTIDE SEQUENCE</scope>
</reference>
<dbReference type="EMBL" id="CAJNNW010035767">
    <property type="protein sequence ID" value="CAE8729921.1"/>
    <property type="molecule type" value="Genomic_DNA"/>
</dbReference>
<evidence type="ECO:0000256" key="2">
    <source>
        <dbReference type="SAM" id="Phobius"/>
    </source>
</evidence>
<dbReference type="Proteomes" id="UP000626109">
    <property type="component" value="Unassembled WGS sequence"/>
</dbReference>
<feature type="region of interest" description="Disordered" evidence="1">
    <location>
        <begin position="1"/>
        <end position="32"/>
    </location>
</feature>
<gene>
    <name evidence="3" type="ORF">PGLA2088_LOCUS45569</name>
</gene>
<keyword evidence="2" id="KW-0812">Transmembrane</keyword>